<sequence length="274" mass="31422">MVQNASVYLARYTTSNICPLRCLLELKKDSRGLELRYQDPLWINVYRRFYFIHLQLATRRFYYGEKFGISTEALSYTQVRTNPKLSSCPEITSLFSTDAQICPKTPGLCLRIQQITMQNLRGNLHKLCLSAHTSGVRRAELYDTVVKAYISGNKAPSSTYTCRVCTAESLVDLALVLTTWINLGPDLTPDDPRWIVHSCGGELSKVTLGPNHRKDSSRVCFENVSPRSLEALRSCNLSYLKDQRFKRVMCQVYWGKSVWYLPPKGSWGNYWFMS</sequence>
<evidence type="ECO:0000313" key="1">
    <source>
        <dbReference type="EMBL" id="KAJ5186405.1"/>
    </source>
</evidence>
<gene>
    <name evidence="1" type="ORF">N7449_011169</name>
</gene>
<organism evidence="1 2">
    <name type="scientific">Penicillium cf. viridicatum</name>
    <dbReference type="NCBI Taxonomy" id="2972119"/>
    <lineage>
        <taxon>Eukaryota</taxon>
        <taxon>Fungi</taxon>
        <taxon>Dikarya</taxon>
        <taxon>Ascomycota</taxon>
        <taxon>Pezizomycotina</taxon>
        <taxon>Eurotiomycetes</taxon>
        <taxon>Eurotiomycetidae</taxon>
        <taxon>Eurotiales</taxon>
        <taxon>Aspergillaceae</taxon>
        <taxon>Penicillium</taxon>
    </lineage>
</organism>
<reference evidence="1" key="1">
    <citation type="submission" date="2022-11" db="EMBL/GenBank/DDBJ databases">
        <authorList>
            <person name="Petersen C."/>
        </authorList>
    </citation>
    <scope>NUCLEOTIDE SEQUENCE</scope>
    <source>
        <strain evidence="1">IBT 20477</strain>
    </source>
</reference>
<comment type="caution">
    <text evidence="1">The sequence shown here is derived from an EMBL/GenBank/DDBJ whole genome shotgun (WGS) entry which is preliminary data.</text>
</comment>
<keyword evidence="2" id="KW-1185">Reference proteome</keyword>
<dbReference type="AlphaFoldDB" id="A0A9W9J0X8"/>
<reference evidence="1" key="2">
    <citation type="journal article" date="2023" name="IMA Fungus">
        <title>Comparative genomic study of the Penicillium genus elucidates a diverse pangenome and 15 lateral gene transfer events.</title>
        <authorList>
            <person name="Petersen C."/>
            <person name="Sorensen T."/>
            <person name="Nielsen M.R."/>
            <person name="Sondergaard T.E."/>
            <person name="Sorensen J.L."/>
            <person name="Fitzpatrick D.A."/>
            <person name="Frisvad J.C."/>
            <person name="Nielsen K.L."/>
        </authorList>
    </citation>
    <scope>NUCLEOTIDE SEQUENCE</scope>
    <source>
        <strain evidence="1">IBT 20477</strain>
    </source>
</reference>
<evidence type="ECO:0000313" key="2">
    <source>
        <dbReference type="Proteomes" id="UP001150942"/>
    </source>
</evidence>
<accession>A0A9W9J0X8</accession>
<dbReference type="Proteomes" id="UP001150942">
    <property type="component" value="Unassembled WGS sequence"/>
</dbReference>
<dbReference type="EMBL" id="JAPQKQ010000008">
    <property type="protein sequence ID" value="KAJ5186405.1"/>
    <property type="molecule type" value="Genomic_DNA"/>
</dbReference>
<dbReference type="OrthoDB" id="3766406at2759"/>
<proteinExistence type="predicted"/>
<name>A0A9W9J0X8_9EURO</name>
<protein>
    <submittedName>
        <fullName evidence="1">Uncharacterized protein</fullName>
    </submittedName>
</protein>